<gene>
    <name evidence="3 4" type="primary">LOC116411638</name>
</gene>
<organism evidence="2 3">
    <name type="scientific">Xenopus tropicalis</name>
    <name type="common">Western clawed frog</name>
    <name type="synonym">Silurana tropicalis</name>
    <dbReference type="NCBI Taxonomy" id="8364"/>
    <lineage>
        <taxon>Eukaryota</taxon>
        <taxon>Metazoa</taxon>
        <taxon>Chordata</taxon>
        <taxon>Craniata</taxon>
        <taxon>Vertebrata</taxon>
        <taxon>Euteleostomi</taxon>
        <taxon>Amphibia</taxon>
        <taxon>Batrachia</taxon>
        <taxon>Anura</taxon>
        <taxon>Pipoidea</taxon>
        <taxon>Pipidae</taxon>
        <taxon>Xenopodinae</taxon>
        <taxon>Xenopus</taxon>
        <taxon>Silurana</taxon>
    </lineage>
</organism>
<dbReference type="Xenbase" id="XB-GENE-29097423">
    <property type="gene designation" value="LOC116411638"/>
</dbReference>
<keyword evidence="2" id="KW-1185">Reference proteome</keyword>
<evidence type="ECO:0000313" key="4">
    <source>
        <dbReference type="Xenbase" id="XB-GENE-29097423"/>
    </source>
</evidence>
<proteinExistence type="predicted"/>
<accession>A0A8J1JQM9</accession>
<sequence length="80" mass="8989">MLQIKKEEPDPEDHQTPMESSAAPLTDGDQAEKEPEILKIKIKKEEPDSEDHHIPMESSAAPLTDGGKWENEEPDTEEPL</sequence>
<evidence type="ECO:0000256" key="1">
    <source>
        <dbReference type="SAM" id="MobiDB-lite"/>
    </source>
</evidence>
<dbReference type="GeneID" id="116411638"/>
<dbReference type="Proteomes" id="UP000008143">
    <property type="component" value="Chromosome 6"/>
</dbReference>
<feature type="non-terminal residue" evidence="3">
    <location>
        <position position="80"/>
    </location>
</feature>
<reference evidence="3" key="1">
    <citation type="submission" date="2025-08" db="UniProtKB">
        <authorList>
            <consortium name="RefSeq"/>
        </authorList>
    </citation>
    <scope>IDENTIFICATION</scope>
    <source>
        <strain evidence="3">Nigerian</strain>
        <tissue evidence="3">Liver and blood</tissue>
    </source>
</reference>
<dbReference type="AlphaFoldDB" id="A0A8J1JQM9"/>
<feature type="compositionally biased region" description="Basic and acidic residues" evidence="1">
    <location>
        <begin position="1"/>
        <end position="16"/>
    </location>
</feature>
<feature type="compositionally biased region" description="Basic and acidic residues" evidence="1">
    <location>
        <begin position="30"/>
        <end position="55"/>
    </location>
</feature>
<evidence type="ECO:0000313" key="2">
    <source>
        <dbReference type="Proteomes" id="UP000008143"/>
    </source>
</evidence>
<dbReference type="KEGG" id="xtr:116411638"/>
<protein>
    <submittedName>
        <fullName evidence="3">Gastrula zinc finger protein 5-1-like</fullName>
    </submittedName>
</protein>
<evidence type="ECO:0000313" key="3">
    <source>
        <dbReference type="RefSeq" id="XP_031760189.1"/>
    </source>
</evidence>
<dbReference type="RefSeq" id="XP_031760189.1">
    <property type="nucleotide sequence ID" value="XM_031904329.1"/>
</dbReference>
<dbReference type="AGR" id="Xenbase:XB-GENE-29097423"/>
<name>A0A8J1JQM9_XENTR</name>
<feature type="region of interest" description="Disordered" evidence="1">
    <location>
        <begin position="1"/>
        <end position="80"/>
    </location>
</feature>